<dbReference type="SUPFAM" id="SSF46785">
    <property type="entry name" value="Winged helix' DNA-binding domain"/>
    <property type="match status" value="1"/>
</dbReference>
<comment type="similarity">
    <text evidence="2">Belongs to the DtxR/MntR family.</text>
</comment>
<dbReference type="InterPro" id="IPR036390">
    <property type="entry name" value="WH_DNA-bd_sf"/>
</dbReference>
<feature type="domain" description="HTH dtxR-type" evidence="14">
    <location>
        <begin position="19"/>
        <end position="80"/>
    </location>
</feature>
<dbReference type="InterPro" id="IPR022687">
    <property type="entry name" value="HTH_DTXR"/>
</dbReference>
<keyword evidence="11" id="KW-0464">Manganese</keyword>
<keyword evidence="7" id="KW-0805">Transcription regulation</keyword>
<dbReference type="GO" id="GO:0003700">
    <property type="term" value="F:DNA-binding transcription factor activity"/>
    <property type="evidence" value="ECO:0007669"/>
    <property type="project" value="InterPro"/>
</dbReference>
<sequence length="137" mass="15146">MATKKQKINRHSRVRSDHRTELAEDYVEAIADIVDASGTCRAVDLAQQFQVSHVTVNRTISRLERDGYVTTAPYAPIELTKAGRRLAETSQQRHEVVFQFLLAIGVGESAAAADSEGIEHHVSPETLAAMKAFLDEQ</sequence>
<evidence type="ECO:0000256" key="12">
    <source>
        <dbReference type="ARBA" id="ARBA00025185"/>
    </source>
</evidence>
<keyword evidence="16" id="KW-1185">Reference proteome</keyword>
<evidence type="ECO:0000313" key="16">
    <source>
        <dbReference type="Proteomes" id="UP000318437"/>
    </source>
</evidence>
<evidence type="ECO:0000256" key="13">
    <source>
        <dbReference type="ARBA" id="ARBA00032593"/>
    </source>
</evidence>
<evidence type="ECO:0000259" key="14">
    <source>
        <dbReference type="PROSITE" id="PS50944"/>
    </source>
</evidence>
<dbReference type="GO" id="GO:0046914">
    <property type="term" value="F:transition metal ion binding"/>
    <property type="evidence" value="ECO:0007669"/>
    <property type="project" value="InterPro"/>
</dbReference>
<evidence type="ECO:0000256" key="9">
    <source>
        <dbReference type="ARBA" id="ARBA00023159"/>
    </source>
</evidence>
<keyword evidence="5" id="KW-0963">Cytoplasm</keyword>
<evidence type="ECO:0000256" key="3">
    <source>
        <dbReference type="ARBA" id="ARBA00011738"/>
    </source>
</evidence>
<comment type="caution">
    <text evidence="15">The sequence shown here is derived from an EMBL/GenBank/DDBJ whole genome shotgun (WGS) entry which is preliminary data.</text>
</comment>
<dbReference type="InterPro" id="IPR036421">
    <property type="entry name" value="Fe_dep_repressor_sf"/>
</dbReference>
<dbReference type="GO" id="GO:0003677">
    <property type="term" value="F:DNA binding"/>
    <property type="evidence" value="ECO:0007669"/>
    <property type="project" value="UniProtKB-KW"/>
</dbReference>
<dbReference type="OrthoDB" id="9791355at2"/>
<dbReference type="InterPro" id="IPR050536">
    <property type="entry name" value="DtxR_MntR_Metal-Reg"/>
</dbReference>
<dbReference type="PROSITE" id="PS50944">
    <property type="entry name" value="HTH_DTXR"/>
    <property type="match status" value="1"/>
</dbReference>
<dbReference type="EMBL" id="SJPS01000007">
    <property type="protein sequence ID" value="TWU22841.1"/>
    <property type="molecule type" value="Genomic_DNA"/>
</dbReference>
<keyword evidence="6" id="KW-0678">Repressor</keyword>
<dbReference type="NCBIfam" id="NF008273">
    <property type="entry name" value="PRK11050.1"/>
    <property type="match status" value="1"/>
</dbReference>
<evidence type="ECO:0000313" key="15">
    <source>
        <dbReference type="EMBL" id="TWU22841.1"/>
    </source>
</evidence>
<proteinExistence type="inferred from homology"/>
<dbReference type="Pfam" id="PF01325">
    <property type="entry name" value="Fe_dep_repress"/>
    <property type="match status" value="1"/>
</dbReference>
<dbReference type="AlphaFoldDB" id="A0A5C6CHT0"/>
<evidence type="ECO:0000256" key="6">
    <source>
        <dbReference type="ARBA" id="ARBA00022491"/>
    </source>
</evidence>
<comment type="subunit">
    <text evidence="3">Homodimer.</text>
</comment>
<dbReference type="Proteomes" id="UP000318437">
    <property type="component" value="Unassembled WGS sequence"/>
</dbReference>
<dbReference type="SMART" id="SM00529">
    <property type="entry name" value="HTH_DTXR"/>
    <property type="match status" value="1"/>
</dbReference>
<dbReference type="Gene3D" id="1.10.10.10">
    <property type="entry name" value="Winged helix-like DNA-binding domain superfamily/Winged helix DNA-binding domain"/>
    <property type="match status" value="1"/>
</dbReference>
<dbReference type="InterPro" id="IPR001367">
    <property type="entry name" value="Fe_dep_repressor"/>
</dbReference>
<organism evidence="15 16">
    <name type="scientific">Bythopirellula polymerisocia</name>
    <dbReference type="NCBI Taxonomy" id="2528003"/>
    <lineage>
        <taxon>Bacteria</taxon>
        <taxon>Pseudomonadati</taxon>
        <taxon>Planctomycetota</taxon>
        <taxon>Planctomycetia</taxon>
        <taxon>Pirellulales</taxon>
        <taxon>Lacipirellulaceae</taxon>
        <taxon>Bythopirellula</taxon>
    </lineage>
</organism>
<evidence type="ECO:0000256" key="11">
    <source>
        <dbReference type="ARBA" id="ARBA00023211"/>
    </source>
</evidence>
<keyword evidence="10" id="KW-0804">Transcription</keyword>
<dbReference type="Pfam" id="PF02742">
    <property type="entry name" value="Fe_dep_repr_C"/>
    <property type="match status" value="1"/>
</dbReference>
<dbReference type="RefSeq" id="WP_146452575.1">
    <property type="nucleotide sequence ID" value="NZ_SJPS01000007.1"/>
</dbReference>
<evidence type="ECO:0000256" key="1">
    <source>
        <dbReference type="ARBA" id="ARBA00004496"/>
    </source>
</evidence>
<keyword evidence="8" id="KW-0238">DNA-binding</keyword>
<comment type="subcellular location">
    <subcellularLocation>
        <location evidence="1">Cytoplasm</location>
    </subcellularLocation>
</comment>
<evidence type="ECO:0000256" key="7">
    <source>
        <dbReference type="ARBA" id="ARBA00023015"/>
    </source>
</evidence>
<comment type="function">
    <text evidence="12">In the presence of manganese, represses expression of mntH and mntS. Up-regulates expression of mntP.</text>
</comment>
<evidence type="ECO:0000256" key="8">
    <source>
        <dbReference type="ARBA" id="ARBA00023125"/>
    </source>
</evidence>
<gene>
    <name evidence="15" type="primary">mntR</name>
    <name evidence="15" type="ORF">Pla144_43020</name>
</gene>
<dbReference type="InterPro" id="IPR022689">
    <property type="entry name" value="Iron_dep_repressor"/>
</dbReference>
<name>A0A5C6CHT0_9BACT</name>
<dbReference type="GO" id="GO:0046983">
    <property type="term" value="F:protein dimerization activity"/>
    <property type="evidence" value="ECO:0007669"/>
    <property type="project" value="InterPro"/>
</dbReference>
<dbReference type="Gene3D" id="1.10.60.10">
    <property type="entry name" value="Iron dependent repressor, metal binding and dimerisation domain"/>
    <property type="match status" value="1"/>
</dbReference>
<dbReference type="PANTHER" id="PTHR33238">
    <property type="entry name" value="IRON (METAL) DEPENDENT REPRESSOR, DTXR FAMILY"/>
    <property type="match status" value="1"/>
</dbReference>
<dbReference type="PANTHER" id="PTHR33238:SF11">
    <property type="entry name" value="TRANSCRIPTIONAL REGULATOR MNTR"/>
    <property type="match status" value="1"/>
</dbReference>
<accession>A0A5C6CHT0</accession>
<protein>
    <recommendedName>
        <fullName evidence="4">Transcriptional regulator MntR</fullName>
    </recommendedName>
    <alternativeName>
        <fullName evidence="13">Manganese transport regulator</fullName>
    </alternativeName>
</protein>
<dbReference type="GO" id="GO:0005737">
    <property type="term" value="C:cytoplasm"/>
    <property type="evidence" value="ECO:0007669"/>
    <property type="project" value="UniProtKB-SubCell"/>
</dbReference>
<evidence type="ECO:0000256" key="4">
    <source>
        <dbReference type="ARBA" id="ARBA00022386"/>
    </source>
</evidence>
<dbReference type="InterPro" id="IPR036388">
    <property type="entry name" value="WH-like_DNA-bd_sf"/>
</dbReference>
<evidence type="ECO:0000256" key="5">
    <source>
        <dbReference type="ARBA" id="ARBA00022490"/>
    </source>
</evidence>
<keyword evidence="9" id="KW-0010">Activator</keyword>
<reference evidence="15 16" key="1">
    <citation type="submission" date="2019-02" db="EMBL/GenBank/DDBJ databases">
        <title>Deep-cultivation of Planctomycetes and their phenomic and genomic characterization uncovers novel biology.</title>
        <authorList>
            <person name="Wiegand S."/>
            <person name="Jogler M."/>
            <person name="Boedeker C."/>
            <person name="Pinto D."/>
            <person name="Vollmers J."/>
            <person name="Rivas-Marin E."/>
            <person name="Kohn T."/>
            <person name="Peeters S.H."/>
            <person name="Heuer A."/>
            <person name="Rast P."/>
            <person name="Oberbeckmann S."/>
            <person name="Bunk B."/>
            <person name="Jeske O."/>
            <person name="Meyerdierks A."/>
            <person name="Storesund J.E."/>
            <person name="Kallscheuer N."/>
            <person name="Luecker S."/>
            <person name="Lage O.M."/>
            <person name="Pohl T."/>
            <person name="Merkel B.J."/>
            <person name="Hornburger P."/>
            <person name="Mueller R.-W."/>
            <person name="Bruemmer F."/>
            <person name="Labrenz M."/>
            <person name="Spormann A.M."/>
            <person name="Op Den Camp H."/>
            <person name="Overmann J."/>
            <person name="Amann R."/>
            <person name="Jetten M.S.M."/>
            <person name="Mascher T."/>
            <person name="Medema M.H."/>
            <person name="Devos D.P."/>
            <person name="Kaster A.-K."/>
            <person name="Ovreas L."/>
            <person name="Rohde M."/>
            <person name="Galperin M.Y."/>
            <person name="Jogler C."/>
        </authorList>
    </citation>
    <scope>NUCLEOTIDE SEQUENCE [LARGE SCALE GENOMIC DNA]</scope>
    <source>
        <strain evidence="15 16">Pla144</strain>
    </source>
</reference>
<evidence type="ECO:0000256" key="2">
    <source>
        <dbReference type="ARBA" id="ARBA00007871"/>
    </source>
</evidence>
<evidence type="ECO:0000256" key="10">
    <source>
        <dbReference type="ARBA" id="ARBA00023163"/>
    </source>
</evidence>